<protein>
    <recommendedName>
        <fullName evidence="8">Large ribosomal subunit protein uL18 C-terminal eukaryotes domain-containing protein</fullName>
    </recommendedName>
</protein>
<comment type="subunit">
    <text evidence="3">Component of the large ribosomal subunit (LSU).</text>
</comment>
<keyword evidence="5" id="KW-0689">Ribosomal protein</keyword>
<gene>
    <name evidence="9" type="ORF">BQ4739_LOCUS19700</name>
</gene>
<comment type="similarity">
    <text evidence="2">Belongs to the universal ribosomal protein uL18 family.</text>
</comment>
<evidence type="ECO:0000256" key="1">
    <source>
        <dbReference type="ARBA" id="ARBA00004496"/>
    </source>
</evidence>
<feature type="compositionally biased region" description="Basic and acidic residues" evidence="7">
    <location>
        <begin position="250"/>
        <end position="265"/>
    </location>
</feature>
<dbReference type="InterPro" id="IPR005485">
    <property type="entry name" value="Rbsml_uL18_euk_arch"/>
</dbReference>
<dbReference type="InterPro" id="IPR025607">
    <property type="entry name" value="Ribosomal_uL18_C_euk"/>
</dbReference>
<dbReference type="PANTHER" id="PTHR23410:SF12">
    <property type="entry name" value="LARGE RIBOSOMAL SUBUNIT PROTEIN UL18"/>
    <property type="match status" value="1"/>
</dbReference>
<dbReference type="HAMAP" id="MF_01337_A">
    <property type="entry name" value="Ribosomal_uL18_A"/>
    <property type="match status" value="1"/>
</dbReference>
<dbReference type="EMBL" id="FNXT01001367">
    <property type="protein sequence ID" value="SZX79425.1"/>
    <property type="molecule type" value="Genomic_DNA"/>
</dbReference>
<dbReference type="GO" id="GO:0022625">
    <property type="term" value="C:cytosolic large ribosomal subunit"/>
    <property type="evidence" value="ECO:0007669"/>
    <property type="project" value="TreeGrafter"/>
</dbReference>
<name>A0A383WPR3_TETOB</name>
<keyword evidence="10" id="KW-1185">Reference proteome</keyword>
<evidence type="ECO:0000256" key="2">
    <source>
        <dbReference type="ARBA" id="ARBA00007116"/>
    </source>
</evidence>
<dbReference type="PRINTS" id="PR00058">
    <property type="entry name" value="RIBOSOMALL5"/>
</dbReference>
<dbReference type="Pfam" id="PF17144">
    <property type="entry name" value="Ribosomal_L5e"/>
    <property type="match status" value="1"/>
</dbReference>
<dbReference type="GO" id="GO:0006412">
    <property type="term" value="P:translation"/>
    <property type="evidence" value="ECO:0007669"/>
    <property type="project" value="InterPro"/>
</dbReference>
<evidence type="ECO:0000256" key="6">
    <source>
        <dbReference type="ARBA" id="ARBA00023274"/>
    </source>
</evidence>
<feature type="domain" description="Large ribosomal subunit protein uL18 C-terminal eukaryotes" evidence="8">
    <location>
        <begin position="235"/>
        <end position="288"/>
    </location>
</feature>
<evidence type="ECO:0000259" key="8">
    <source>
        <dbReference type="Pfam" id="PF14204"/>
    </source>
</evidence>
<dbReference type="GO" id="GO:0009955">
    <property type="term" value="P:adaxial/abaxial pattern specification"/>
    <property type="evidence" value="ECO:0007669"/>
    <property type="project" value="UniProtKB-ARBA"/>
</dbReference>
<dbReference type="Proteomes" id="UP000256970">
    <property type="component" value="Unassembled WGS sequence"/>
</dbReference>
<dbReference type="GO" id="GO:0008097">
    <property type="term" value="F:5S rRNA binding"/>
    <property type="evidence" value="ECO:0007669"/>
    <property type="project" value="InterPro"/>
</dbReference>
<organism evidence="9 10">
    <name type="scientific">Tetradesmus obliquus</name>
    <name type="common">Green alga</name>
    <name type="synonym">Acutodesmus obliquus</name>
    <dbReference type="NCBI Taxonomy" id="3088"/>
    <lineage>
        <taxon>Eukaryota</taxon>
        <taxon>Viridiplantae</taxon>
        <taxon>Chlorophyta</taxon>
        <taxon>core chlorophytes</taxon>
        <taxon>Chlorophyceae</taxon>
        <taxon>CS clade</taxon>
        <taxon>Sphaeropleales</taxon>
        <taxon>Scenedesmaceae</taxon>
        <taxon>Tetradesmus</taxon>
    </lineage>
</organism>
<keyword evidence="6" id="KW-0687">Ribonucleoprotein</keyword>
<comment type="subcellular location">
    <subcellularLocation>
        <location evidence="1">Cytoplasm</location>
    </subcellularLocation>
</comment>
<dbReference type="Pfam" id="PF14204">
    <property type="entry name" value="Ribosomal_L18_c"/>
    <property type="match status" value="1"/>
</dbReference>
<evidence type="ECO:0000256" key="5">
    <source>
        <dbReference type="ARBA" id="ARBA00022980"/>
    </source>
</evidence>
<evidence type="ECO:0000256" key="7">
    <source>
        <dbReference type="SAM" id="MobiDB-lite"/>
    </source>
</evidence>
<sequence>MGYVKVVKSSSYYSRYQVKFRRRRQGKTDYRARLRLTTQDKNKYNTHKYRLVVRFSNKDITCQVVYAAIAGDVVVAAAYAHELPKFGLKVGLNNYSAAYATGLLLARRVLTKYGLADTYKGCEEPDGEDFNVEAAEEGPRPFYCLLDAGLKRTSTGSKTFGALKGALDGGLDIPHNEKRLVGWTKEDGLEAEVLKKYIYGGHVAEYMEEMEEEDPEKYNRHFAAYIEEDLGADDLEELYQKVHEAIRANPVTEKKARSKPADAKRWQPAKLTYEERKEHLKAKLNTLMEADDE</sequence>
<evidence type="ECO:0000256" key="3">
    <source>
        <dbReference type="ARBA" id="ARBA00011113"/>
    </source>
</evidence>
<keyword evidence="4" id="KW-0963">Cytoplasm</keyword>
<dbReference type="GO" id="GO:0009965">
    <property type="term" value="P:leaf morphogenesis"/>
    <property type="evidence" value="ECO:0007669"/>
    <property type="project" value="UniProtKB-ARBA"/>
</dbReference>
<dbReference type="FunFam" id="3.30.420.100:FF:000002">
    <property type="entry name" value="60S ribosomal protein L5"/>
    <property type="match status" value="1"/>
</dbReference>
<dbReference type="InterPro" id="IPR057268">
    <property type="entry name" value="Ribosomal_L18"/>
</dbReference>
<evidence type="ECO:0000313" key="9">
    <source>
        <dbReference type="EMBL" id="SZX79425.1"/>
    </source>
</evidence>
<dbReference type="Gene3D" id="3.30.420.100">
    <property type="match status" value="1"/>
</dbReference>
<dbReference type="GO" id="GO:0000027">
    <property type="term" value="P:ribosomal large subunit assembly"/>
    <property type="evidence" value="ECO:0007669"/>
    <property type="project" value="TreeGrafter"/>
</dbReference>
<dbReference type="PANTHER" id="PTHR23410">
    <property type="entry name" value="RIBOSOMAL PROTEIN L5-RELATED"/>
    <property type="match status" value="1"/>
</dbReference>
<dbReference type="SUPFAM" id="SSF53137">
    <property type="entry name" value="Translational machinery components"/>
    <property type="match status" value="1"/>
</dbReference>
<feature type="region of interest" description="Disordered" evidence="7">
    <location>
        <begin position="250"/>
        <end position="270"/>
    </location>
</feature>
<dbReference type="CDD" id="cd00432">
    <property type="entry name" value="Ribosomal_L18_L5e"/>
    <property type="match status" value="1"/>
</dbReference>
<proteinExistence type="inferred from homology"/>
<dbReference type="GO" id="GO:0003735">
    <property type="term" value="F:structural constituent of ribosome"/>
    <property type="evidence" value="ECO:0007669"/>
    <property type="project" value="InterPro"/>
</dbReference>
<reference evidence="9 10" key="1">
    <citation type="submission" date="2016-10" db="EMBL/GenBank/DDBJ databases">
        <authorList>
            <person name="Cai Z."/>
        </authorList>
    </citation>
    <scope>NUCLEOTIDE SEQUENCE [LARGE SCALE GENOMIC DNA]</scope>
</reference>
<dbReference type="AlphaFoldDB" id="A0A383WPR3"/>
<evidence type="ECO:0000313" key="10">
    <source>
        <dbReference type="Proteomes" id="UP000256970"/>
    </source>
</evidence>
<evidence type="ECO:0000256" key="4">
    <source>
        <dbReference type="ARBA" id="ARBA00022490"/>
    </source>
</evidence>
<dbReference type="STRING" id="3088.A0A383WPR3"/>
<accession>A0A383WPR3</accession>